<dbReference type="PANTHER" id="PTHR44019:SF20">
    <property type="entry name" value="WD REPEAT-CONTAINING PROTEIN 55"/>
    <property type="match status" value="1"/>
</dbReference>
<dbReference type="SUPFAM" id="SSF50978">
    <property type="entry name" value="WD40 repeat-like"/>
    <property type="match status" value="1"/>
</dbReference>
<gene>
    <name evidence="5" type="ORF">Cvel_9208</name>
</gene>
<accession>A0A0G4HX61</accession>
<dbReference type="EMBL" id="CDMZ01004231">
    <property type="protein sequence ID" value="CEM49094.1"/>
    <property type="molecule type" value="Genomic_DNA"/>
</dbReference>
<keyword evidence="3" id="KW-0677">Repeat</keyword>
<evidence type="ECO:0000256" key="2">
    <source>
        <dbReference type="ARBA" id="ARBA00022574"/>
    </source>
</evidence>
<feature type="repeat" description="WD" evidence="4">
    <location>
        <begin position="107"/>
        <end position="147"/>
    </location>
</feature>
<dbReference type="InterPro" id="IPR036322">
    <property type="entry name" value="WD40_repeat_dom_sf"/>
</dbReference>
<keyword evidence="2 4" id="KW-0853">WD repeat</keyword>
<evidence type="ECO:0000256" key="1">
    <source>
        <dbReference type="ARBA" id="ARBA00007625"/>
    </source>
</evidence>
<dbReference type="Gene3D" id="2.130.10.10">
    <property type="entry name" value="YVTN repeat-like/Quinoprotein amine dehydrogenase"/>
    <property type="match status" value="2"/>
</dbReference>
<evidence type="ECO:0000256" key="4">
    <source>
        <dbReference type="PROSITE-ProRule" id="PRU00221"/>
    </source>
</evidence>
<dbReference type="PhylomeDB" id="A0A0G4HX61"/>
<comment type="similarity">
    <text evidence="1">Belongs to the WD repeat WDR55 family.</text>
</comment>
<protein>
    <submittedName>
        <fullName evidence="5">Uncharacterized protein</fullName>
    </submittedName>
</protein>
<organism evidence="5">
    <name type="scientific">Chromera velia CCMP2878</name>
    <dbReference type="NCBI Taxonomy" id="1169474"/>
    <lineage>
        <taxon>Eukaryota</taxon>
        <taxon>Sar</taxon>
        <taxon>Alveolata</taxon>
        <taxon>Colpodellida</taxon>
        <taxon>Chromeraceae</taxon>
        <taxon>Chromera</taxon>
    </lineage>
</organism>
<dbReference type="AlphaFoldDB" id="A0A0G4HX61"/>
<proteinExistence type="inferred from homology"/>
<reference evidence="5" key="1">
    <citation type="submission" date="2014-11" db="EMBL/GenBank/DDBJ databases">
        <authorList>
            <person name="Otto D Thomas"/>
            <person name="Naeem Raeece"/>
        </authorList>
    </citation>
    <scope>NUCLEOTIDE SEQUENCE</scope>
</reference>
<evidence type="ECO:0000256" key="3">
    <source>
        <dbReference type="ARBA" id="ARBA00022737"/>
    </source>
</evidence>
<sequence>METEGLDVDPETGLATEFDDIFCSEHVFDIQFHPSEPVIAASIITGVVEFHQFDAQEGGNDLIATLQNHEESCRTLRFFPSGDHLISGSADRFCMVVDRAGAKVWKSKLHSAGVNSLLVLDEHTFAAGDDEGQIKLWDVRQPKSVFQINENDDFISDMQIANDKKSLVVTSGDGTLAVYDLRAKGDLVAMSDPQEDEFLSCLLMHDGQKVVCGTQLGVLGIFSWGDFGDVSDRLVGHPSSVDAMVKLNEMTAATGSSDGVIRIVNFFPNMIVGILGEHSSEGEEGGVLVEGQDSFPIEKMALDASGQLLASCSHDQLIKFWPTAPAYRMAALALGSADDEHGGLTGDGGLLPSEAAAAAAASSSSSSSAAAAAAMPRGGRQANSAAFRQQNFFSDL</sequence>
<dbReference type="Pfam" id="PF24796">
    <property type="entry name" value="WDR55"/>
    <property type="match status" value="1"/>
</dbReference>
<dbReference type="VEuPathDB" id="CryptoDB:Cvel_9208"/>
<dbReference type="PANTHER" id="PTHR44019">
    <property type="entry name" value="WD REPEAT-CONTAINING PROTEIN 55"/>
    <property type="match status" value="1"/>
</dbReference>
<dbReference type="InterPro" id="IPR015943">
    <property type="entry name" value="WD40/YVTN_repeat-like_dom_sf"/>
</dbReference>
<dbReference type="InterPro" id="IPR001680">
    <property type="entry name" value="WD40_rpt"/>
</dbReference>
<evidence type="ECO:0000313" key="5">
    <source>
        <dbReference type="EMBL" id="CEM49094.1"/>
    </source>
</evidence>
<name>A0A0G4HX61_9ALVE</name>
<dbReference type="InterPro" id="IPR050505">
    <property type="entry name" value="WDR55/POC1"/>
</dbReference>
<dbReference type="PROSITE" id="PS50082">
    <property type="entry name" value="WD_REPEATS_2"/>
    <property type="match status" value="1"/>
</dbReference>
<dbReference type="SMART" id="SM00320">
    <property type="entry name" value="WD40"/>
    <property type="match status" value="5"/>
</dbReference>